<accession>A0AAJ6NH30</accession>
<reference evidence="1" key="2">
    <citation type="submission" date="2023-02" db="EMBL/GenBank/DDBJ databases">
        <authorList>
            <person name="Huang Y."/>
            <person name="Zhang Y."/>
            <person name="Zhang T."/>
            <person name="Wang J."/>
        </authorList>
    </citation>
    <scope>NUCLEOTIDE SEQUENCE</scope>
    <source>
        <strain evidence="1">KJ-1</strain>
    </source>
</reference>
<dbReference type="Proteomes" id="UP001199528">
    <property type="component" value="Chromosome"/>
</dbReference>
<name>A0AAJ6NH30_9GAMM</name>
<dbReference type="Pfam" id="PF14549">
    <property type="entry name" value="P22_Cro"/>
    <property type="match status" value="1"/>
</dbReference>
<protein>
    <submittedName>
        <fullName evidence="1">Cro/CI family transcriptional regulator</fullName>
    </submittedName>
</protein>
<dbReference type="AlphaFoldDB" id="A0AAJ6NH30"/>
<dbReference type="KEGG" id="aviv:LF296_12845"/>
<organism evidence="1 2">
    <name type="scientific">Acinetobacter vivianii</name>
    <dbReference type="NCBI Taxonomy" id="1776742"/>
    <lineage>
        <taxon>Bacteria</taxon>
        <taxon>Pseudomonadati</taxon>
        <taxon>Pseudomonadota</taxon>
        <taxon>Gammaproteobacteria</taxon>
        <taxon>Moraxellales</taxon>
        <taxon>Moraxellaceae</taxon>
        <taxon>Acinetobacter</taxon>
    </lineage>
</organism>
<proteinExistence type="predicted"/>
<dbReference type="EMBL" id="CP085083">
    <property type="protein sequence ID" value="WDZ50208.1"/>
    <property type="molecule type" value="Genomic_DNA"/>
</dbReference>
<evidence type="ECO:0000313" key="2">
    <source>
        <dbReference type="Proteomes" id="UP001199528"/>
    </source>
</evidence>
<dbReference type="InterPro" id="IPR010982">
    <property type="entry name" value="Lambda_DNA-bd_dom_sf"/>
</dbReference>
<evidence type="ECO:0000313" key="1">
    <source>
        <dbReference type="EMBL" id="WDZ50208.1"/>
    </source>
</evidence>
<dbReference type="SUPFAM" id="SSF47413">
    <property type="entry name" value="lambda repressor-like DNA-binding domains"/>
    <property type="match status" value="1"/>
</dbReference>
<dbReference type="Gene3D" id="1.10.260.40">
    <property type="entry name" value="lambda repressor-like DNA-binding domains"/>
    <property type="match status" value="1"/>
</dbReference>
<dbReference type="GO" id="GO:0003677">
    <property type="term" value="F:DNA binding"/>
    <property type="evidence" value="ECO:0007669"/>
    <property type="project" value="InterPro"/>
</dbReference>
<gene>
    <name evidence="1" type="ORF">LF296_12845</name>
</gene>
<reference evidence="1" key="1">
    <citation type="journal article" date="2022" name="Front Environ Sci">
        <title>Complete genome sequence analysis of a novel alkane-degrading bacterial strain, Acinetobacter vivianii KJ-1, and its diesel degradation ability.</title>
        <authorList>
            <person name="Zhang Y."/>
            <person name="Song F."/>
            <person name="Wang J."/>
            <person name="Zhao Q."/>
            <person name="Zheng L."/>
            <person name="Wang Z."/>
            <person name="Zhang X."/>
            <person name="Gao Y."/>
            <person name="Chen G."/>
            <person name="Huang Y."/>
        </authorList>
    </citation>
    <scope>NUCLEOTIDE SEQUENCE</scope>
    <source>
        <strain evidence="1">KJ-1</strain>
    </source>
</reference>
<sequence length="55" mass="6162">MKTADVLTRFKNAPKVAKILNVTKQAVYQWGDLVPEAAAFKLLEIEPSLPHKRVS</sequence>